<dbReference type="KEGG" id="dmm:dnm_064460"/>
<dbReference type="Proteomes" id="UP000663722">
    <property type="component" value="Chromosome"/>
</dbReference>
<protein>
    <submittedName>
        <fullName evidence="1">Uncharacterized protein</fullName>
    </submittedName>
</protein>
<accession>A0A975BSS2</accession>
<evidence type="ECO:0000313" key="1">
    <source>
        <dbReference type="EMBL" id="QTA90385.1"/>
    </source>
</evidence>
<sequence length="46" mass="5407">MSNKFIDILSSECLRITKKCLFKLMIRFSELILTKACHSLFRRLSA</sequence>
<dbReference type="EMBL" id="CP061800">
    <property type="protein sequence ID" value="QTA90385.1"/>
    <property type="molecule type" value="Genomic_DNA"/>
</dbReference>
<dbReference type="AlphaFoldDB" id="A0A975BSS2"/>
<evidence type="ECO:0000313" key="2">
    <source>
        <dbReference type="Proteomes" id="UP000663722"/>
    </source>
</evidence>
<proteinExistence type="predicted"/>
<reference evidence="1" key="1">
    <citation type="journal article" date="2021" name="Microb. Physiol.">
        <title>Proteogenomic Insights into the Physiology of Marine, Sulfate-Reducing, Filamentous Desulfonema limicola and Desulfonema magnum.</title>
        <authorList>
            <person name="Schnaars V."/>
            <person name="Wohlbrand L."/>
            <person name="Scheve S."/>
            <person name="Hinrichs C."/>
            <person name="Reinhardt R."/>
            <person name="Rabus R."/>
        </authorList>
    </citation>
    <scope>NUCLEOTIDE SEQUENCE</scope>
    <source>
        <strain evidence="1">4be13</strain>
    </source>
</reference>
<organism evidence="1 2">
    <name type="scientific">Desulfonema magnum</name>
    <dbReference type="NCBI Taxonomy" id="45655"/>
    <lineage>
        <taxon>Bacteria</taxon>
        <taxon>Pseudomonadati</taxon>
        <taxon>Thermodesulfobacteriota</taxon>
        <taxon>Desulfobacteria</taxon>
        <taxon>Desulfobacterales</taxon>
        <taxon>Desulfococcaceae</taxon>
        <taxon>Desulfonema</taxon>
    </lineage>
</organism>
<keyword evidence="2" id="KW-1185">Reference proteome</keyword>
<gene>
    <name evidence="1" type="ORF">dnm_064460</name>
</gene>
<name>A0A975BSS2_9BACT</name>